<dbReference type="InterPro" id="IPR010982">
    <property type="entry name" value="Lambda_DNA-bd_dom_sf"/>
</dbReference>
<organism evidence="5 6">
    <name type="scientific">Geodermatophilus maliterrae</name>
    <dbReference type="NCBI Taxonomy" id="3162531"/>
    <lineage>
        <taxon>Bacteria</taxon>
        <taxon>Bacillati</taxon>
        <taxon>Actinomycetota</taxon>
        <taxon>Actinomycetes</taxon>
        <taxon>Geodermatophilales</taxon>
        <taxon>Geodermatophilaceae</taxon>
        <taxon>Geodermatophilus</taxon>
    </lineage>
</organism>
<evidence type="ECO:0000313" key="6">
    <source>
        <dbReference type="Proteomes" id="UP001560045"/>
    </source>
</evidence>
<proteinExistence type="predicted"/>
<dbReference type="InterPro" id="IPR025997">
    <property type="entry name" value="SBP_2_dom"/>
</dbReference>
<evidence type="ECO:0000256" key="3">
    <source>
        <dbReference type="ARBA" id="ARBA00023163"/>
    </source>
</evidence>
<dbReference type="Proteomes" id="UP001560045">
    <property type="component" value="Unassembled WGS sequence"/>
</dbReference>
<gene>
    <name evidence="5" type="ORF">ABQ292_05265</name>
</gene>
<name>A0ABV3XB49_9ACTN</name>
<dbReference type="SUPFAM" id="SSF53822">
    <property type="entry name" value="Periplasmic binding protein-like I"/>
    <property type="match status" value="1"/>
</dbReference>
<dbReference type="Gene3D" id="3.40.50.2300">
    <property type="match status" value="2"/>
</dbReference>
<evidence type="ECO:0000313" key="5">
    <source>
        <dbReference type="EMBL" id="MEX5717776.1"/>
    </source>
</evidence>
<dbReference type="CDD" id="cd06307">
    <property type="entry name" value="PBP1_sugar_binding"/>
    <property type="match status" value="1"/>
</dbReference>
<evidence type="ECO:0000259" key="4">
    <source>
        <dbReference type="PROSITE" id="PS50932"/>
    </source>
</evidence>
<dbReference type="EMBL" id="JBFNXQ010000010">
    <property type="protein sequence ID" value="MEX5717776.1"/>
    <property type="molecule type" value="Genomic_DNA"/>
</dbReference>
<dbReference type="RefSeq" id="WP_369203967.1">
    <property type="nucleotide sequence ID" value="NZ_JBFNXQ010000010.1"/>
</dbReference>
<feature type="domain" description="HTH lacI-type" evidence="4">
    <location>
        <begin position="7"/>
        <end position="57"/>
    </location>
</feature>
<dbReference type="InterPro" id="IPR028082">
    <property type="entry name" value="Peripla_BP_I"/>
</dbReference>
<dbReference type="Pfam" id="PF00356">
    <property type="entry name" value="LacI"/>
    <property type="match status" value="1"/>
</dbReference>
<dbReference type="SUPFAM" id="SSF47413">
    <property type="entry name" value="lambda repressor-like DNA-binding domains"/>
    <property type="match status" value="1"/>
</dbReference>
<keyword evidence="2 5" id="KW-0238">DNA-binding</keyword>
<dbReference type="PROSITE" id="PS50932">
    <property type="entry name" value="HTH_LACI_2"/>
    <property type="match status" value="1"/>
</dbReference>
<comment type="caution">
    <text evidence="5">The sequence shown here is derived from an EMBL/GenBank/DDBJ whole genome shotgun (WGS) entry which is preliminary data.</text>
</comment>
<reference evidence="5 6" key="1">
    <citation type="submission" date="2024-06" db="EMBL/GenBank/DDBJ databases">
        <title>Draft genome sequence of Geodermatophilus badlandi, a novel member of the Geodermatophilaceae isolated from badland sedimentary rocks in the Red desert, Wyoming, USA.</title>
        <authorList>
            <person name="Ben Tekaya S."/>
            <person name="Nouioui I."/>
            <person name="Flores G.M."/>
            <person name="Shaal M.N."/>
            <person name="Bredoire F."/>
            <person name="Basile F."/>
            <person name="Van Diepen L."/>
            <person name="Ward N.L."/>
        </authorList>
    </citation>
    <scope>NUCLEOTIDE SEQUENCE [LARGE SCALE GENOMIC DNA]</scope>
    <source>
        <strain evidence="5 6">WL48A</strain>
    </source>
</reference>
<keyword evidence="3" id="KW-0804">Transcription</keyword>
<keyword evidence="6" id="KW-1185">Reference proteome</keyword>
<dbReference type="CDD" id="cd01392">
    <property type="entry name" value="HTH_LacI"/>
    <property type="match status" value="1"/>
</dbReference>
<dbReference type="PANTHER" id="PTHR30146:SF152">
    <property type="entry name" value="TRANSCRIPTIONAL REGULATORY PROTEIN"/>
    <property type="match status" value="1"/>
</dbReference>
<protein>
    <submittedName>
        <fullName evidence="5">LacI family DNA-binding transcriptional regulator</fullName>
    </submittedName>
</protein>
<evidence type="ECO:0000256" key="2">
    <source>
        <dbReference type="ARBA" id="ARBA00023125"/>
    </source>
</evidence>
<dbReference type="Gene3D" id="1.10.260.40">
    <property type="entry name" value="lambda repressor-like DNA-binding domains"/>
    <property type="match status" value="1"/>
</dbReference>
<evidence type="ECO:0000256" key="1">
    <source>
        <dbReference type="ARBA" id="ARBA00023015"/>
    </source>
</evidence>
<sequence>MPHPYPIREIARQAGLSEATVDRVLNRRGGVRASTVHEVHRAIADLDRQRSQVRLTGRTFFLDLVVDAPDRFSSAVRAALESQLPLVRPATFRARFHLAEAPPVAELAATLDGIARRGSQGVVLKAPDHPLVVAAVERLAEAGIPVITLVTDLPTSRRVAYVGLDNRAAGATAAYLLDQWLPEEAAVLVTRGTGTFRGEDDREMGFRATTRALRPARRQVDLADPSGDDEVLRGLVRDALADEPAIAAVYSLYAVGGNAATVAAFADAGRTCRAFVAHDLDTENLALLREGRLSAVLHHDLALDLRRACHVVMQAHGALPGTPRSWHSGVQVVTPHNIPVEVGVGAGTR</sequence>
<dbReference type="SMART" id="SM00354">
    <property type="entry name" value="HTH_LACI"/>
    <property type="match status" value="1"/>
</dbReference>
<keyword evidence="1" id="KW-0805">Transcription regulation</keyword>
<accession>A0ABV3XB49</accession>
<dbReference type="PANTHER" id="PTHR30146">
    <property type="entry name" value="LACI-RELATED TRANSCRIPTIONAL REPRESSOR"/>
    <property type="match status" value="1"/>
</dbReference>
<dbReference type="InterPro" id="IPR000843">
    <property type="entry name" value="HTH_LacI"/>
</dbReference>
<dbReference type="Pfam" id="PF13407">
    <property type="entry name" value="Peripla_BP_4"/>
    <property type="match status" value="1"/>
</dbReference>
<dbReference type="GO" id="GO:0003677">
    <property type="term" value="F:DNA binding"/>
    <property type="evidence" value="ECO:0007669"/>
    <property type="project" value="UniProtKB-KW"/>
</dbReference>